<feature type="transmembrane region" description="Helical" evidence="15">
    <location>
        <begin position="28"/>
        <end position="54"/>
    </location>
</feature>
<evidence type="ECO:0000256" key="8">
    <source>
        <dbReference type="ARBA" id="ARBA00022960"/>
    </source>
</evidence>
<keyword evidence="9" id="KW-0573">Peptidoglycan synthesis</keyword>
<keyword evidence="8" id="KW-0133">Cell shape</keyword>
<organism evidence="18 19">
    <name type="scientific">Corynebacterium choanae</name>
    <dbReference type="NCBI Taxonomy" id="1862358"/>
    <lineage>
        <taxon>Bacteria</taxon>
        <taxon>Bacillati</taxon>
        <taxon>Actinomycetota</taxon>
        <taxon>Actinomycetes</taxon>
        <taxon>Mycobacteriales</taxon>
        <taxon>Corynebacteriaceae</taxon>
        <taxon>Corynebacterium</taxon>
    </lineage>
</organism>
<dbReference type="SUPFAM" id="SSF56601">
    <property type="entry name" value="beta-lactamase/transpeptidase-like"/>
    <property type="match status" value="1"/>
</dbReference>
<proteinExistence type="inferred from homology"/>
<dbReference type="PANTHER" id="PTHR32282">
    <property type="entry name" value="BINDING PROTEIN TRANSPEPTIDASE, PUTATIVE-RELATED"/>
    <property type="match status" value="1"/>
</dbReference>
<feature type="region of interest" description="Disordered" evidence="14">
    <location>
        <begin position="1"/>
        <end position="21"/>
    </location>
</feature>
<feature type="compositionally biased region" description="Basic residues" evidence="14">
    <location>
        <begin position="11"/>
        <end position="21"/>
    </location>
</feature>
<feature type="compositionally biased region" description="Pro residues" evidence="14">
    <location>
        <begin position="691"/>
        <end position="703"/>
    </location>
</feature>
<comment type="catalytic activity">
    <reaction evidence="13">
        <text>[GlcNAc-(1-&gt;4)-Mur2Ac(oyl-L-Ala-gamma-D-Glu-L-Lys-D-Ala-D-Ala)](n)-di-trans,octa-cis-undecaprenyl diphosphate + beta-D-GlcNAc-(1-&gt;4)-Mur2Ac(oyl-L-Ala-gamma-D-Glu-L-Lys-D-Ala-D-Ala)-di-trans,octa-cis-undecaprenyl diphosphate = [GlcNAc-(1-&gt;4)-Mur2Ac(oyl-L-Ala-gamma-D-Glu-L-Lys-D-Ala-D-Ala)](n+1)-di-trans,octa-cis-undecaprenyl diphosphate + di-trans,octa-cis-undecaprenyl diphosphate + H(+)</text>
        <dbReference type="Rhea" id="RHEA:23708"/>
        <dbReference type="Rhea" id="RHEA-COMP:9602"/>
        <dbReference type="Rhea" id="RHEA-COMP:9603"/>
        <dbReference type="ChEBI" id="CHEBI:15378"/>
        <dbReference type="ChEBI" id="CHEBI:58405"/>
        <dbReference type="ChEBI" id="CHEBI:60033"/>
        <dbReference type="ChEBI" id="CHEBI:78435"/>
        <dbReference type="EC" id="2.4.99.28"/>
    </reaction>
</comment>
<evidence type="ECO:0000256" key="7">
    <source>
        <dbReference type="ARBA" id="ARBA00022801"/>
    </source>
</evidence>
<dbReference type="GO" id="GO:0008955">
    <property type="term" value="F:peptidoglycan glycosyltransferase activity"/>
    <property type="evidence" value="ECO:0007669"/>
    <property type="project" value="UniProtKB-EC"/>
</dbReference>
<keyword evidence="7" id="KW-0378">Hydrolase</keyword>
<feature type="region of interest" description="Disordered" evidence="14">
    <location>
        <begin position="717"/>
        <end position="736"/>
    </location>
</feature>
<dbReference type="Gene3D" id="1.10.3810.10">
    <property type="entry name" value="Biosynthetic peptidoglycan transglycosylase-like"/>
    <property type="match status" value="1"/>
</dbReference>
<dbReference type="FunFam" id="1.10.3810.10:FF:000001">
    <property type="entry name" value="Penicillin-binding protein 1A"/>
    <property type="match status" value="1"/>
</dbReference>
<evidence type="ECO:0000256" key="14">
    <source>
        <dbReference type="SAM" id="MobiDB-lite"/>
    </source>
</evidence>
<dbReference type="GO" id="GO:0009252">
    <property type="term" value="P:peptidoglycan biosynthetic process"/>
    <property type="evidence" value="ECO:0007669"/>
    <property type="project" value="UniProtKB-KW"/>
</dbReference>
<evidence type="ECO:0000256" key="12">
    <source>
        <dbReference type="ARBA" id="ARBA00034000"/>
    </source>
</evidence>
<accession>A0A3G6J7R7</accession>
<dbReference type="GO" id="GO:0030288">
    <property type="term" value="C:outer membrane-bounded periplasmic space"/>
    <property type="evidence" value="ECO:0007669"/>
    <property type="project" value="TreeGrafter"/>
</dbReference>
<keyword evidence="4" id="KW-0645">Protease</keyword>
<keyword evidence="15" id="KW-0472">Membrane</keyword>
<feature type="region of interest" description="Disordered" evidence="14">
    <location>
        <begin position="677"/>
        <end position="710"/>
    </location>
</feature>
<evidence type="ECO:0000256" key="15">
    <source>
        <dbReference type="SAM" id="Phobius"/>
    </source>
</evidence>
<evidence type="ECO:0000256" key="3">
    <source>
        <dbReference type="ARBA" id="ARBA00022645"/>
    </source>
</evidence>
<dbReference type="Proteomes" id="UP000269019">
    <property type="component" value="Chromosome"/>
</dbReference>
<dbReference type="InterPro" id="IPR001264">
    <property type="entry name" value="Glyco_trans_51"/>
</dbReference>
<gene>
    <name evidence="18" type="primary">ponA1</name>
    <name evidence="18" type="ORF">CCHOA_00240</name>
</gene>
<keyword evidence="10" id="KW-0511">Multifunctional enzyme</keyword>
<dbReference type="GO" id="GO:0008658">
    <property type="term" value="F:penicillin binding"/>
    <property type="evidence" value="ECO:0007669"/>
    <property type="project" value="InterPro"/>
</dbReference>
<name>A0A3G6J7R7_9CORY</name>
<dbReference type="KEGG" id="ccho:CCHOA_00240"/>
<evidence type="ECO:0000256" key="2">
    <source>
        <dbReference type="ARBA" id="ARBA00007739"/>
    </source>
</evidence>
<keyword evidence="6" id="KW-0808">Transferase</keyword>
<keyword evidence="11" id="KW-0961">Cell wall biogenesis/degradation</keyword>
<sequence length="736" mass="78814">MTSSTPEEKSPRRRRARNRHRQHSKWRVALGTFAAVMALVLALPIILFTAAYIVTDVPEPEQLVTKQVSTIYAADDRTELARIVPPEGNRETVSLDKIPHSLQVAVMSAEDREFYSNPGFSISGFTRAVLGKLTGNDAAGGGSTITQQYVKIAVVGNEHSIRRKLRELVVSTKMTREWTKDEILQAYLNTIYFGRNSYGVAAAAQAFFNKPLGELTPAESAVLAASIQRPSQLDPWVNREEAEDRWNYVVDGMVKMGEITQAERDAMVYPEVTDPALNAPYVEAEGTNGLIKNQVVKELARLGIDESEVETKGLRIVTTIDPKVQNSVLAAIENNKPTWDDQIRQAVVSIDPRTGAVKGYYGGQDAEGWDFADGPRPTGSTFKIFGLAAGLQQGIPLTQYFSSAPVTTGSITITNSDGESCGVCSIAQALKMSLNTSFVRLGKSLENGPKDVADMAHALGVARSLPSIPQTLTEPGKNEPYEGIILGQYDSRPFDMAIALGTLANAGVWHQPHFVQRITDADGNVVYEHTPSPGQRRVSANVANSVMYAMAPIAAWSNGNVLAGGRPSAAKTGTVQLGDTGANKDAWMIGATPQLATAVWVGTELNTPLTNSWGGLMYGAGMPATIWKQTMDGALEGEPIETFPEIQPLGYSSPKPAYSDGTGNWGYNYNNGYGGTASTAQATPTEEPVAPADPVPAPAPAVPAVPEAPQEIEILPGVNIPNPLAPPPPPAEVPAE</sequence>
<dbReference type="PANTHER" id="PTHR32282:SF34">
    <property type="entry name" value="PENICILLIN-BINDING PROTEIN 1A"/>
    <property type="match status" value="1"/>
</dbReference>
<dbReference type="InterPro" id="IPR036950">
    <property type="entry name" value="PBP_transglycosylase"/>
</dbReference>
<evidence type="ECO:0000259" key="17">
    <source>
        <dbReference type="Pfam" id="PF00912"/>
    </source>
</evidence>
<comment type="catalytic activity">
    <reaction evidence="12">
        <text>Preferential cleavage: (Ac)2-L-Lys-D-Ala-|-D-Ala. Also transpeptidation of peptidyl-alanyl moieties that are N-acyl substituents of D-alanine.</text>
        <dbReference type="EC" id="3.4.16.4"/>
    </reaction>
</comment>
<evidence type="ECO:0000256" key="1">
    <source>
        <dbReference type="ARBA" id="ARBA00007090"/>
    </source>
</evidence>
<keyword evidence="15" id="KW-0812">Transmembrane</keyword>
<feature type="compositionally biased region" description="Pro residues" evidence="14">
    <location>
        <begin position="723"/>
        <end position="736"/>
    </location>
</feature>
<comment type="similarity">
    <text evidence="1">In the C-terminal section; belongs to the transpeptidase family.</text>
</comment>
<feature type="compositionally biased region" description="Basic and acidic residues" evidence="14">
    <location>
        <begin position="1"/>
        <end position="10"/>
    </location>
</feature>
<dbReference type="InterPro" id="IPR012338">
    <property type="entry name" value="Beta-lactam/transpept-like"/>
</dbReference>
<dbReference type="GO" id="GO:0008360">
    <property type="term" value="P:regulation of cell shape"/>
    <property type="evidence" value="ECO:0007669"/>
    <property type="project" value="UniProtKB-KW"/>
</dbReference>
<reference evidence="18 19" key="1">
    <citation type="submission" date="2018-11" db="EMBL/GenBank/DDBJ databases">
        <authorList>
            <person name="Kleinhagauer T."/>
            <person name="Glaeser S.P."/>
            <person name="Spergser J."/>
            <person name="Ruckert C."/>
            <person name="Kaempfer P."/>
            <person name="Busse H.-J."/>
        </authorList>
    </citation>
    <scope>NUCLEOTIDE SEQUENCE [LARGE SCALE GENOMIC DNA]</scope>
    <source>
        <strain evidence="18 19">200CH</strain>
    </source>
</reference>
<comment type="similarity">
    <text evidence="2">In the N-terminal section; belongs to the glycosyltransferase 51 family.</text>
</comment>
<evidence type="ECO:0000256" key="9">
    <source>
        <dbReference type="ARBA" id="ARBA00022984"/>
    </source>
</evidence>
<feature type="compositionally biased region" description="Low complexity" evidence="14">
    <location>
        <begin position="680"/>
        <end position="690"/>
    </location>
</feature>
<dbReference type="GO" id="GO:0071555">
    <property type="term" value="P:cell wall organization"/>
    <property type="evidence" value="ECO:0007669"/>
    <property type="project" value="UniProtKB-KW"/>
</dbReference>
<dbReference type="AlphaFoldDB" id="A0A3G6J7R7"/>
<evidence type="ECO:0000256" key="6">
    <source>
        <dbReference type="ARBA" id="ARBA00022679"/>
    </source>
</evidence>
<evidence type="ECO:0000256" key="11">
    <source>
        <dbReference type="ARBA" id="ARBA00023316"/>
    </source>
</evidence>
<evidence type="ECO:0000313" key="19">
    <source>
        <dbReference type="Proteomes" id="UP000269019"/>
    </source>
</evidence>
<dbReference type="GO" id="GO:0009002">
    <property type="term" value="F:serine-type D-Ala-D-Ala carboxypeptidase activity"/>
    <property type="evidence" value="ECO:0007669"/>
    <property type="project" value="UniProtKB-EC"/>
</dbReference>
<dbReference type="GO" id="GO:0006508">
    <property type="term" value="P:proteolysis"/>
    <property type="evidence" value="ECO:0007669"/>
    <property type="project" value="UniProtKB-KW"/>
</dbReference>
<keyword evidence="3" id="KW-0121">Carboxypeptidase</keyword>
<protein>
    <submittedName>
        <fullName evidence="18">Penicillin-binding protein 1A</fullName>
    </submittedName>
</protein>
<dbReference type="InterPro" id="IPR050396">
    <property type="entry name" value="Glycosyltr_51/Transpeptidase"/>
</dbReference>
<dbReference type="Gene3D" id="3.40.710.10">
    <property type="entry name" value="DD-peptidase/beta-lactamase superfamily"/>
    <property type="match status" value="1"/>
</dbReference>
<evidence type="ECO:0000256" key="10">
    <source>
        <dbReference type="ARBA" id="ARBA00023268"/>
    </source>
</evidence>
<dbReference type="InterPro" id="IPR001460">
    <property type="entry name" value="PCN-bd_Tpept"/>
</dbReference>
<keyword evidence="19" id="KW-1185">Reference proteome</keyword>
<dbReference type="InterPro" id="IPR023346">
    <property type="entry name" value="Lysozyme-like_dom_sf"/>
</dbReference>
<evidence type="ECO:0000256" key="13">
    <source>
        <dbReference type="ARBA" id="ARBA00049902"/>
    </source>
</evidence>
<keyword evidence="5" id="KW-0328">Glycosyltransferase</keyword>
<keyword evidence="15" id="KW-1133">Transmembrane helix</keyword>
<feature type="domain" description="Penicillin-binding protein transpeptidase" evidence="16">
    <location>
        <begin position="346"/>
        <end position="609"/>
    </location>
</feature>
<dbReference type="Pfam" id="PF00912">
    <property type="entry name" value="Transgly"/>
    <property type="match status" value="1"/>
</dbReference>
<evidence type="ECO:0000256" key="5">
    <source>
        <dbReference type="ARBA" id="ARBA00022676"/>
    </source>
</evidence>
<dbReference type="EMBL" id="CP033896">
    <property type="protein sequence ID" value="AZA12480.1"/>
    <property type="molecule type" value="Genomic_DNA"/>
</dbReference>
<dbReference type="SUPFAM" id="SSF53955">
    <property type="entry name" value="Lysozyme-like"/>
    <property type="match status" value="1"/>
</dbReference>
<evidence type="ECO:0000259" key="16">
    <source>
        <dbReference type="Pfam" id="PF00905"/>
    </source>
</evidence>
<evidence type="ECO:0000256" key="4">
    <source>
        <dbReference type="ARBA" id="ARBA00022670"/>
    </source>
</evidence>
<evidence type="ECO:0000313" key="18">
    <source>
        <dbReference type="EMBL" id="AZA12480.1"/>
    </source>
</evidence>
<dbReference type="RefSeq" id="WP_245992145.1">
    <property type="nucleotide sequence ID" value="NZ_CP033896.1"/>
</dbReference>
<feature type="domain" description="Glycosyl transferase family 51" evidence="17">
    <location>
        <begin position="81"/>
        <end position="253"/>
    </location>
</feature>
<dbReference type="Pfam" id="PF00905">
    <property type="entry name" value="Transpeptidase"/>
    <property type="match status" value="1"/>
</dbReference>